<name>B5CWA6_PHOPM</name>
<dbReference type="Proteomes" id="UP000003452">
    <property type="component" value="Unassembled WGS sequence"/>
</dbReference>
<accession>B5CWA6</accession>
<dbReference type="AlphaFoldDB" id="B5CWA6"/>
<reference evidence="1 2" key="2">
    <citation type="submission" date="2008-08" db="EMBL/GenBank/DDBJ databases">
        <authorList>
            <person name="Fulton L."/>
            <person name="Clifton S."/>
            <person name="Fulton B."/>
            <person name="Xu J."/>
            <person name="Minx P."/>
            <person name="Pepin K.H."/>
            <person name="Johnson M."/>
            <person name="Thiruvilangam P."/>
            <person name="Bhonagiri V."/>
            <person name="Nash W.E."/>
            <person name="Mardis E.R."/>
            <person name="Wilson R.K."/>
        </authorList>
    </citation>
    <scope>NUCLEOTIDE SEQUENCE [LARGE SCALE GENOMIC DNA]</scope>
    <source>
        <strain evidence="2">DSM 17135 / JCM 12973 / M2</strain>
    </source>
</reference>
<organism evidence="1 2">
    <name type="scientific">Phocaeicola plebeius (strain DSM 17135 / JCM 12973 / CCUG 54634 / M2)</name>
    <name type="common">Bacteroides plebeius</name>
    <dbReference type="NCBI Taxonomy" id="484018"/>
    <lineage>
        <taxon>Bacteria</taxon>
        <taxon>Pseudomonadati</taxon>
        <taxon>Bacteroidota</taxon>
        <taxon>Bacteroidia</taxon>
        <taxon>Bacteroidales</taxon>
        <taxon>Bacteroidaceae</taxon>
        <taxon>Phocaeicola</taxon>
    </lineage>
</organism>
<protein>
    <submittedName>
        <fullName evidence="1">Uncharacterized protein</fullName>
    </submittedName>
</protein>
<gene>
    <name evidence="1" type="ORF">BACPLE_00996</name>
</gene>
<dbReference type="EMBL" id="ABQC02000012">
    <property type="protein sequence ID" value="EDY96553.1"/>
    <property type="molecule type" value="Genomic_DNA"/>
</dbReference>
<proteinExistence type="predicted"/>
<sequence length="293" mass="33898">MNQKKILLFLLFVAYVASLSSKVVVLNEYRGWSNCIEISNAGTRVVISPQSGGRVLCYSVENENILFEDREFDGYLLENFRKDRHWPDGARFDIGPEAIPGKLRDEPFMGVWDYKIINEYTVELSFSKDNRLGLHLKRTFTLDAHSSELYIRQSARNYTDKCLNRHFWGRYFCKGGGRVVLPLSDNEVWGYMGNYQSDKVLTNNGKLCYNVSDETLKLGCNSRSGRISYLYKDLKFEVTFKVMPQMDYSSTMGYTTIFYTNGKLCEIEPVSPLYKLSPGESFVFEQTWSLKKQ</sequence>
<dbReference type="HOGENOM" id="CLU_948843_0_0_10"/>
<evidence type="ECO:0000313" key="1">
    <source>
        <dbReference type="EMBL" id="EDY96553.1"/>
    </source>
</evidence>
<evidence type="ECO:0000313" key="2">
    <source>
        <dbReference type="Proteomes" id="UP000003452"/>
    </source>
</evidence>
<comment type="caution">
    <text evidence="1">The sequence shown here is derived from an EMBL/GenBank/DDBJ whole genome shotgun (WGS) entry which is preliminary data.</text>
</comment>
<dbReference type="eggNOG" id="COG2017">
    <property type="taxonomic scope" value="Bacteria"/>
</dbReference>
<reference evidence="1 2" key="1">
    <citation type="submission" date="2008-08" db="EMBL/GenBank/DDBJ databases">
        <title>Draft genome sequence of Bacteroides plebeius (DSM 17135).</title>
        <authorList>
            <person name="Sudarsanam P."/>
            <person name="Ley R."/>
            <person name="Guruge J."/>
            <person name="Turnbaugh P.J."/>
            <person name="Mahowald M."/>
            <person name="Liep D."/>
            <person name="Gordon J."/>
        </authorList>
    </citation>
    <scope>NUCLEOTIDE SEQUENCE [LARGE SCALE GENOMIC DNA]</scope>
    <source>
        <strain evidence="2">DSM 17135 / JCM 12973 / M2</strain>
    </source>
</reference>